<accession>A0A1G6RN46</accession>
<dbReference type="InterPro" id="IPR054364">
    <property type="entry name" value="Ca3427-like_PBP2"/>
</dbReference>
<comment type="similarity">
    <text evidence="2">Belongs to the bacterial solute-binding protein SsuA/TauA family.</text>
</comment>
<proteinExistence type="inferred from homology"/>
<evidence type="ECO:0000256" key="3">
    <source>
        <dbReference type="ARBA" id="ARBA00022729"/>
    </source>
</evidence>
<keyword evidence="6" id="KW-1185">Reference proteome</keyword>
<comment type="subcellular location">
    <subcellularLocation>
        <location evidence="1">Periplasm</location>
    </subcellularLocation>
</comment>
<evidence type="ECO:0000256" key="2">
    <source>
        <dbReference type="ARBA" id="ARBA00010742"/>
    </source>
</evidence>
<dbReference type="Gene3D" id="3.40.190.10">
    <property type="entry name" value="Periplasmic binding protein-like II"/>
    <property type="match status" value="2"/>
</dbReference>
<evidence type="ECO:0000259" key="4">
    <source>
        <dbReference type="Pfam" id="PF22384"/>
    </source>
</evidence>
<evidence type="ECO:0000313" key="5">
    <source>
        <dbReference type="EMBL" id="SDD05377.1"/>
    </source>
</evidence>
<gene>
    <name evidence="5" type="ORF">SAMN04488104_101346</name>
</gene>
<dbReference type="AlphaFoldDB" id="A0A1G6RN46"/>
<dbReference type="EMBL" id="FNAC01000013">
    <property type="protein sequence ID" value="SDD05377.1"/>
    <property type="molecule type" value="Genomic_DNA"/>
</dbReference>
<dbReference type="RefSeq" id="WP_087939464.1">
    <property type="nucleotide sequence ID" value="NZ_FNAC01000013.1"/>
</dbReference>
<sequence>MKQLRIIGVPEHFNYPWRKVVDRQPLRERGIELTWQDESRGSGQMIESLSEGKADLAILLTESFLKAFEQGKPLKMIGFHVTSPLIWGIHTGSKSNLEEIAKVRKPNFLISRFGSGSHLMASVLSDRENWSSETIRFQTVNNLEGALEAYQSDPDALFLWEKYTTKPWVDLGLIKRIGEIPSPWPCFTLVASRNALRKFENELFQIRNLVYQESKKLQKSESTVAEIAGFYQLKSEDVKAWLSQTTWATDELVSISELQSNIKKMINYNILQKEQKVEDFLIADRLRLIP</sequence>
<evidence type="ECO:0000313" key="6">
    <source>
        <dbReference type="Proteomes" id="UP000199060"/>
    </source>
</evidence>
<dbReference type="Pfam" id="PF22384">
    <property type="entry name" value="PBP2_Ca3427_like"/>
    <property type="match status" value="1"/>
</dbReference>
<dbReference type="PANTHER" id="PTHR30024">
    <property type="entry name" value="ALIPHATIC SULFONATES-BINDING PROTEIN-RELATED"/>
    <property type="match status" value="1"/>
</dbReference>
<dbReference type="STRING" id="686796.SAMN04488104_101346"/>
<name>A0A1G6RN46_9BACT</name>
<feature type="domain" description="Ca3427-like PBP 2" evidence="4">
    <location>
        <begin position="87"/>
        <end position="180"/>
    </location>
</feature>
<dbReference type="SUPFAM" id="SSF53850">
    <property type="entry name" value="Periplasmic binding protein-like II"/>
    <property type="match status" value="1"/>
</dbReference>
<organism evidence="5 6">
    <name type="scientific">Algoriphagus faecimaris</name>
    <dbReference type="NCBI Taxonomy" id="686796"/>
    <lineage>
        <taxon>Bacteria</taxon>
        <taxon>Pseudomonadati</taxon>
        <taxon>Bacteroidota</taxon>
        <taxon>Cytophagia</taxon>
        <taxon>Cytophagales</taxon>
        <taxon>Cyclobacteriaceae</taxon>
        <taxon>Algoriphagus</taxon>
    </lineage>
</organism>
<dbReference type="OrthoDB" id="6191474at2"/>
<reference evidence="6" key="1">
    <citation type="submission" date="2016-10" db="EMBL/GenBank/DDBJ databases">
        <authorList>
            <person name="Varghese N."/>
            <person name="Submissions S."/>
        </authorList>
    </citation>
    <scope>NUCLEOTIDE SEQUENCE [LARGE SCALE GENOMIC DNA]</scope>
    <source>
        <strain evidence="6">DSM 23095</strain>
    </source>
</reference>
<evidence type="ECO:0000256" key="1">
    <source>
        <dbReference type="ARBA" id="ARBA00004418"/>
    </source>
</evidence>
<keyword evidence="3" id="KW-0732">Signal</keyword>
<protein>
    <submittedName>
        <fullName evidence="5">ABC-type nitrate/sulfonate/bicarbonate transport system, substrate-binding protein</fullName>
    </submittedName>
</protein>
<dbReference type="Proteomes" id="UP000199060">
    <property type="component" value="Unassembled WGS sequence"/>
</dbReference>
<dbReference type="GO" id="GO:0042597">
    <property type="term" value="C:periplasmic space"/>
    <property type="evidence" value="ECO:0007669"/>
    <property type="project" value="UniProtKB-SubCell"/>
</dbReference>
<dbReference type="PANTHER" id="PTHR30024:SF47">
    <property type="entry name" value="TAURINE-BINDING PERIPLASMIC PROTEIN"/>
    <property type="match status" value="1"/>
</dbReference>